<sequence>MPSMSSEHGYHPIPIPSPMVSLGYCRQLVTHSLPTDATGDTIVRVIGELVVVVSVVVVGWRVVLVLKDGKDGSSESFLWQSFDYPCDTLLPGMKL</sequence>
<reference evidence="3 4" key="1">
    <citation type="journal article" date="2020" name="Mol. Biol. Evol.">
        <title>Distinct Expression and Methylation Patterns for Genes with Different Fates following a Single Whole-Genome Duplication in Flowering Plants.</title>
        <authorList>
            <person name="Shi T."/>
            <person name="Rahmani R.S."/>
            <person name="Gugger P.F."/>
            <person name="Wang M."/>
            <person name="Li H."/>
            <person name="Zhang Y."/>
            <person name="Li Z."/>
            <person name="Wang Q."/>
            <person name="Van de Peer Y."/>
            <person name="Marchal K."/>
            <person name="Chen J."/>
        </authorList>
    </citation>
    <scope>NUCLEOTIDE SEQUENCE [LARGE SCALE GENOMIC DNA]</scope>
    <source>
        <tissue evidence="3">Leaf</tissue>
    </source>
</reference>
<feature type="domain" description="Bulb-type lectin" evidence="2">
    <location>
        <begin position="64"/>
        <end position="95"/>
    </location>
</feature>
<dbReference type="InterPro" id="IPR001480">
    <property type="entry name" value="Bulb-type_lectin_dom"/>
</dbReference>
<dbReference type="EMBL" id="DUZY01000002">
    <property type="protein sequence ID" value="DAD29480.1"/>
    <property type="molecule type" value="Genomic_DNA"/>
</dbReference>
<protein>
    <recommendedName>
        <fullName evidence="2">Bulb-type lectin domain-containing protein</fullName>
    </recommendedName>
</protein>
<evidence type="ECO:0000256" key="1">
    <source>
        <dbReference type="SAM" id="Phobius"/>
    </source>
</evidence>
<dbReference type="InterPro" id="IPR036426">
    <property type="entry name" value="Bulb-type_lectin_dom_sf"/>
</dbReference>
<gene>
    <name evidence="3" type="ORF">HUJ06_030948</name>
</gene>
<evidence type="ECO:0000313" key="3">
    <source>
        <dbReference type="EMBL" id="DAD29480.1"/>
    </source>
</evidence>
<keyword evidence="1" id="KW-0812">Transmembrane</keyword>
<dbReference type="SUPFAM" id="SSF51110">
    <property type="entry name" value="alpha-D-mannose-specific plant lectins"/>
    <property type="match status" value="1"/>
</dbReference>
<keyword evidence="4" id="KW-1185">Reference proteome</keyword>
<feature type="transmembrane region" description="Helical" evidence="1">
    <location>
        <begin position="42"/>
        <end position="64"/>
    </location>
</feature>
<proteinExistence type="predicted"/>
<dbReference type="Pfam" id="PF01453">
    <property type="entry name" value="B_lectin"/>
    <property type="match status" value="1"/>
</dbReference>
<organism evidence="3 4">
    <name type="scientific">Nelumbo nucifera</name>
    <name type="common">Sacred lotus</name>
    <dbReference type="NCBI Taxonomy" id="4432"/>
    <lineage>
        <taxon>Eukaryota</taxon>
        <taxon>Viridiplantae</taxon>
        <taxon>Streptophyta</taxon>
        <taxon>Embryophyta</taxon>
        <taxon>Tracheophyta</taxon>
        <taxon>Spermatophyta</taxon>
        <taxon>Magnoliopsida</taxon>
        <taxon>Proteales</taxon>
        <taxon>Nelumbonaceae</taxon>
        <taxon>Nelumbo</taxon>
    </lineage>
</organism>
<evidence type="ECO:0000313" key="4">
    <source>
        <dbReference type="Proteomes" id="UP000607653"/>
    </source>
</evidence>
<dbReference type="AlphaFoldDB" id="A0A822YA79"/>
<keyword evidence="1" id="KW-0472">Membrane</keyword>
<accession>A0A822YA79</accession>
<dbReference type="Proteomes" id="UP000607653">
    <property type="component" value="Unassembled WGS sequence"/>
</dbReference>
<keyword evidence="1" id="KW-1133">Transmembrane helix</keyword>
<comment type="caution">
    <text evidence="3">The sequence shown here is derived from an EMBL/GenBank/DDBJ whole genome shotgun (WGS) entry which is preliminary data.</text>
</comment>
<name>A0A822YA79_NELNU</name>
<evidence type="ECO:0000259" key="2">
    <source>
        <dbReference type="Pfam" id="PF01453"/>
    </source>
</evidence>